<organism evidence="8 9">
    <name type="scientific">Lentinus tigrinus ALCF2SS1-6</name>
    <dbReference type="NCBI Taxonomy" id="1328759"/>
    <lineage>
        <taxon>Eukaryota</taxon>
        <taxon>Fungi</taxon>
        <taxon>Dikarya</taxon>
        <taxon>Basidiomycota</taxon>
        <taxon>Agaricomycotina</taxon>
        <taxon>Agaricomycetes</taxon>
        <taxon>Polyporales</taxon>
        <taxon>Polyporaceae</taxon>
        <taxon>Lentinus</taxon>
    </lineage>
</organism>
<keyword evidence="9" id="KW-1185">Reference proteome</keyword>
<evidence type="ECO:0000256" key="4">
    <source>
        <dbReference type="ARBA" id="ARBA00023242"/>
    </source>
</evidence>
<feature type="region of interest" description="Disordered" evidence="7">
    <location>
        <begin position="126"/>
        <end position="145"/>
    </location>
</feature>
<dbReference type="PRINTS" id="PR01443">
    <property type="entry name" value="TFIID30KDSUB"/>
</dbReference>
<feature type="compositionally biased region" description="Polar residues" evidence="7">
    <location>
        <begin position="1"/>
        <end position="13"/>
    </location>
</feature>
<evidence type="ECO:0000256" key="7">
    <source>
        <dbReference type="SAM" id="MobiDB-lite"/>
    </source>
</evidence>
<evidence type="ECO:0000313" key="8">
    <source>
        <dbReference type="EMBL" id="RPD64411.1"/>
    </source>
</evidence>
<dbReference type="GO" id="GO:0003743">
    <property type="term" value="F:translation initiation factor activity"/>
    <property type="evidence" value="ECO:0007669"/>
    <property type="project" value="UniProtKB-KW"/>
</dbReference>
<accession>A0A5C2SL85</accession>
<comment type="subcellular location">
    <subcellularLocation>
        <location evidence="1 6">Nucleus</location>
    </subcellularLocation>
</comment>
<keyword evidence="8" id="KW-0648">Protein biosynthesis</keyword>
<evidence type="ECO:0000256" key="1">
    <source>
        <dbReference type="ARBA" id="ARBA00004123"/>
    </source>
</evidence>
<comment type="function">
    <text evidence="6">Functions as a component of both the DNA-binding general transcription initiation factor complex TFIID and the transcription coactivator SAGA complex. Binding of TFIID to a promoter (with or without TATA element) is the initial step in pre-initiation complex (PIC) formation. TFIID plays a key role in the regulation of gene expression by RNA polymerase II through different activities such as transcription activator interaction, core promoter recognition and selectivity, TFIIA and TFIIB interaction, chromatin modification (histone acetylation by TAF1), facilitation of DNA opening and initiation of transcription. SAGA acts as a general cofactor required for essentially all RNA polymerase II transcription. At the promoters, SAGA is required for transcription pre-initiation complex (PIC) recruitment. It influences RNA polymerase II transcriptional activity through different activities such as TBP interaction (via core/TAF module) and promoter selectivity, interaction with transcription activators (via Tra1/SPT module), and chromatin modification through histone acetylation (via HAT module) and deubiquitination (via DUB module). SAGA preferentially acetylates histones H3 (to form H3K9ac, H3K14ac, H3K18ac and H3K23ac) and H2B and deubiquitinates histone H2B. SAGA interacts with DNA via upstream activating sequences (UASs).</text>
</comment>
<dbReference type="GO" id="GO:0016251">
    <property type="term" value="F:RNA polymerase II general transcription initiation factor activity"/>
    <property type="evidence" value="ECO:0007669"/>
    <property type="project" value="TreeGrafter"/>
</dbReference>
<keyword evidence="2 6" id="KW-0805">Transcription regulation</keyword>
<dbReference type="AlphaFoldDB" id="A0A5C2SL85"/>
<dbReference type="PANTHER" id="PTHR21242">
    <property type="entry name" value="TRANSCRIPTION INITIATION FACTOR TFIID SUBUNIT 10"/>
    <property type="match status" value="1"/>
</dbReference>
<keyword evidence="3 6" id="KW-0804">Transcription</keyword>
<keyword evidence="8" id="KW-0396">Initiation factor</keyword>
<protein>
    <recommendedName>
        <fullName evidence="6">Transcription initiation factor TFIID subunit 10</fullName>
    </recommendedName>
</protein>
<feature type="compositionally biased region" description="Polar residues" evidence="7">
    <location>
        <begin position="32"/>
        <end position="51"/>
    </location>
</feature>
<dbReference type="GO" id="GO:1990841">
    <property type="term" value="F:promoter-specific chromatin binding"/>
    <property type="evidence" value="ECO:0007669"/>
    <property type="project" value="TreeGrafter"/>
</dbReference>
<dbReference type="PIRSF" id="PIRSF017246">
    <property type="entry name" value="TFIID_TAF10"/>
    <property type="match status" value="1"/>
</dbReference>
<dbReference type="GO" id="GO:0000124">
    <property type="term" value="C:SAGA complex"/>
    <property type="evidence" value="ECO:0007669"/>
    <property type="project" value="TreeGrafter"/>
</dbReference>
<sequence length="173" mass="19045">MSTPFQEPSQSTGYYAATPTPSAPSPHPQGTPDFTQPGPSTTQQSRPATTQDAEEARKDKTLAEFMLMLDDYEPLIPNEVTEYYLQRVGFECEDVRLKRLLSLAAQKFVSDIASDAYQHARIRANAAGGRSRANQPSGTASARDKTKTTLTMDDIGAALADYGINMRKPEFYM</sequence>
<dbReference type="GO" id="GO:0005669">
    <property type="term" value="C:transcription factor TFIID complex"/>
    <property type="evidence" value="ECO:0007669"/>
    <property type="project" value="TreeGrafter"/>
</dbReference>
<evidence type="ECO:0000256" key="3">
    <source>
        <dbReference type="ARBA" id="ARBA00023163"/>
    </source>
</evidence>
<dbReference type="OrthoDB" id="154356at2759"/>
<dbReference type="PANTHER" id="PTHR21242:SF0">
    <property type="entry name" value="TRANSCRIPTION INITIATION FACTOR TFIID SUBUNIT 10"/>
    <property type="match status" value="1"/>
</dbReference>
<reference evidence="8" key="1">
    <citation type="journal article" date="2018" name="Genome Biol. Evol.">
        <title>Genomics and development of Lentinus tigrinus, a white-rot wood-decaying mushroom with dimorphic fruiting bodies.</title>
        <authorList>
            <person name="Wu B."/>
            <person name="Xu Z."/>
            <person name="Knudson A."/>
            <person name="Carlson A."/>
            <person name="Chen N."/>
            <person name="Kovaka S."/>
            <person name="LaButti K."/>
            <person name="Lipzen A."/>
            <person name="Pennachio C."/>
            <person name="Riley R."/>
            <person name="Schakwitz W."/>
            <person name="Umezawa K."/>
            <person name="Ohm R.A."/>
            <person name="Grigoriev I.V."/>
            <person name="Nagy L.G."/>
            <person name="Gibbons J."/>
            <person name="Hibbett D."/>
        </authorList>
    </citation>
    <scope>NUCLEOTIDE SEQUENCE [LARGE SCALE GENOMIC DNA]</scope>
    <source>
        <strain evidence="8">ALCF2SS1-6</strain>
    </source>
</reference>
<gene>
    <name evidence="8" type="ORF">L227DRAFT_571958</name>
</gene>
<dbReference type="GO" id="GO:0006367">
    <property type="term" value="P:transcription initiation at RNA polymerase II promoter"/>
    <property type="evidence" value="ECO:0007669"/>
    <property type="project" value="TreeGrafter"/>
</dbReference>
<evidence type="ECO:0000313" key="9">
    <source>
        <dbReference type="Proteomes" id="UP000313359"/>
    </source>
</evidence>
<dbReference type="EMBL" id="ML122254">
    <property type="protein sequence ID" value="RPD64411.1"/>
    <property type="molecule type" value="Genomic_DNA"/>
</dbReference>
<keyword evidence="4 6" id="KW-0539">Nucleus</keyword>
<proteinExistence type="inferred from homology"/>
<name>A0A5C2SL85_9APHY</name>
<dbReference type="CDD" id="cd07982">
    <property type="entry name" value="HFD_TAF10"/>
    <property type="match status" value="1"/>
</dbReference>
<feature type="region of interest" description="Disordered" evidence="7">
    <location>
        <begin position="1"/>
        <end position="55"/>
    </location>
</feature>
<dbReference type="Proteomes" id="UP000313359">
    <property type="component" value="Unassembled WGS sequence"/>
</dbReference>
<evidence type="ECO:0000256" key="5">
    <source>
        <dbReference type="ARBA" id="ARBA00025730"/>
    </source>
</evidence>
<evidence type="ECO:0000256" key="2">
    <source>
        <dbReference type="ARBA" id="ARBA00023015"/>
    </source>
</evidence>
<dbReference type="Pfam" id="PF03540">
    <property type="entry name" value="TAF10"/>
    <property type="match status" value="1"/>
</dbReference>
<comment type="similarity">
    <text evidence="5 6">Belongs to the TAF10 family.</text>
</comment>
<dbReference type="InterPro" id="IPR003923">
    <property type="entry name" value="TAF10"/>
</dbReference>
<dbReference type="STRING" id="1328759.A0A5C2SL85"/>
<evidence type="ECO:0000256" key="6">
    <source>
        <dbReference type="PIRNR" id="PIRNR017246"/>
    </source>
</evidence>